<evidence type="ECO:0008006" key="3">
    <source>
        <dbReference type="Google" id="ProtNLM"/>
    </source>
</evidence>
<gene>
    <name evidence="1" type="ORF">D3867_36525</name>
</gene>
<accession>A0A4D8QDP5</accession>
<evidence type="ECO:0000313" key="1">
    <source>
        <dbReference type="EMBL" id="QCO07381.1"/>
    </source>
</evidence>
<proteinExistence type="predicted"/>
<sequence length="524" mass="56730">MSTIHLIELDAYHLASGHTHRWFLATKPGYRSGPGDTPASLPWLPLVGKPSDVSLSIASLGETMGATKVSFGSVELDNARDWQGSRLARVYDVTADAWVTVTLPPRPLNPLLTDYALAGWPLTEKVIEEGAPYSTAQVVTRVTMEMPDPDSKRSTINLSVRGREADFDDPLLTEKYGTGDGESLADRTKERAFGHCYMEPTYLGIIGGLYHWSVNGEHPIDGVPNLWDRGFRMDPRATGTPASNEFKVDPATGIIVTASRPPEILCEVKGDKTGGVWRRYVGELAQHLAVTVSGKVPLARMDTGSVATLDALPREVGYAIPTGSSPTLREALDKLLGSLARGYWIVTAGDLLTVGRLLAPAAPAARTYRRGVNTPGLTPRSTDSRGLPAKTVTLRYAGLPKVTQTIVTEATEADTQLHKALWREVTSTDASTAAAYPGARSPTVETLLWDRAQATAEQAEFLADMKQVRRVYDLVAQDGAPGIDRRAVLQVFDDLAGYEDGHLVTVIGRINNARSKIPTLVVRE</sequence>
<dbReference type="AlphaFoldDB" id="A0A4D8QDP5"/>
<dbReference type="EMBL" id="CP032336">
    <property type="protein sequence ID" value="QCO07381.1"/>
    <property type="molecule type" value="Genomic_DNA"/>
</dbReference>
<geneLocation type="plasmid" evidence="1 2">
    <name>p6</name>
</geneLocation>
<keyword evidence="1" id="KW-0614">Plasmid</keyword>
<name>A0A4D8QDP5_AZOBR</name>
<organism evidence="1 2">
    <name type="scientific">Azospirillum brasilense</name>
    <dbReference type="NCBI Taxonomy" id="192"/>
    <lineage>
        <taxon>Bacteria</taxon>
        <taxon>Pseudomonadati</taxon>
        <taxon>Pseudomonadota</taxon>
        <taxon>Alphaproteobacteria</taxon>
        <taxon>Rhodospirillales</taxon>
        <taxon>Azospirillaceae</taxon>
        <taxon>Azospirillum</taxon>
    </lineage>
</organism>
<reference evidence="1 2" key="1">
    <citation type="submission" date="2018-09" db="EMBL/GenBank/DDBJ databases">
        <title>Whole genome based analysis of evolution and adaptive divergence in Indian and Brazilian strains of Azospirillum brasilense.</title>
        <authorList>
            <person name="Singh C."/>
            <person name="Tripathi A.K."/>
        </authorList>
    </citation>
    <scope>NUCLEOTIDE SEQUENCE [LARGE SCALE GENOMIC DNA]</scope>
    <source>
        <strain evidence="1 2">MTCC4036</strain>
        <plasmid evidence="1 2">p6</plasmid>
    </source>
</reference>
<dbReference type="Proteomes" id="UP000298596">
    <property type="component" value="Plasmid p6"/>
</dbReference>
<protein>
    <recommendedName>
        <fullName evidence="3">Tail protein</fullName>
    </recommendedName>
</protein>
<evidence type="ECO:0000313" key="2">
    <source>
        <dbReference type="Proteomes" id="UP000298596"/>
    </source>
</evidence>